<evidence type="ECO:0000256" key="2">
    <source>
        <dbReference type="ARBA" id="ARBA00011085"/>
    </source>
</evidence>
<accession>A0A4Q2D6Y5</accession>
<keyword evidence="6" id="KW-0297">G-protein coupled receptor</keyword>
<feature type="transmembrane region" description="Helical" evidence="11">
    <location>
        <begin position="32"/>
        <end position="53"/>
    </location>
</feature>
<evidence type="ECO:0000256" key="11">
    <source>
        <dbReference type="SAM" id="Phobius"/>
    </source>
</evidence>
<evidence type="ECO:0000256" key="5">
    <source>
        <dbReference type="ARBA" id="ARBA00022989"/>
    </source>
</evidence>
<comment type="similarity">
    <text evidence="2">Belongs to the G-protein coupled receptor 4 family.</text>
</comment>
<feature type="compositionally biased region" description="Basic and acidic residues" evidence="10">
    <location>
        <begin position="410"/>
        <end position="422"/>
    </location>
</feature>
<protein>
    <recommendedName>
        <fullName evidence="14">Pheromone receptor</fullName>
    </recommendedName>
</protein>
<proteinExistence type="inferred from homology"/>
<evidence type="ECO:0000256" key="8">
    <source>
        <dbReference type="ARBA" id="ARBA00023170"/>
    </source>
</evidence>
<dbReference type="EMBL" id="SDEE01000801">
    <property type="protein sequence ID" value="RXW13915.1"/>
    <property type="molecule type" value="Genomic_DNA"/>
</dbReference>
<dbReference type="CDD" id="cd14966">
    <property type="entry name" value="7tmD_STE3"/>
    <property type="match status" value="1"/>
</dbReference>
<dbReference type="InterPro" id="IPR001499">
    <property type="entry name" value="GPCR_STE3"/>
</dbReference>
<keyword evidence="7 11" id="KW-0472">Membrane</keyword>
<feature type="transmembrane region" description="Helical" evidence="11">
    <location>
        <begin position="6"/>
        <end position="25"/>
    </location>
</feature>
<evidence type="ECO:0000313" key="13">
    <source>
        <dbReference type="Proteomes" id="UP000290288"/>
    </source>
</evidence>
<feature type="transmembrane region" description="Helical" evidence="11">
    <location>
        <begin position="113"/>
        <end position="133"/>
    </location>
</feature>
<feature type="transmembrane region" description="Helical" evidence="11">
    <location>
        <begin position="153"/>
        <end position="177"/>
    </location>
</feature>
<evidence type="ECO:0000256" key="1">
    <source>
        <dbReference type="ARBA" id="ARBA00004141"/>
    </source>
</evidence>
<dbReference type="GO" id="GO:0000750">
    <property type="term" value="P:pheromone-dependent signal transduction involved in conjugation with cellular fusion"/>
    <property type="evidence" value="ECO:0007669"/>
    <property type="project" value="TreeGrafter"/>
</dbReference>
<organism evidence="12 13">
    <name type="scientific">Candolleomyces aberdarensis</name>
    <dbReference type="NCBI Taxonomy" id="2316362"/>
    <lineage>
        <taxon>Eukaryota</taxon>
        <taxon>Fungi</taxon>
        <taxon>Dikarya</taxon>
        <taxon>Basidiomycota</taxon>
        <taxon>Agaricomycotina</taxon>
        <taxon>Agaricomycetes</taxon>
        <taxon>Agaricomycetidae</taxon>
        <taxon>Agaricales</taxon>
        <taxon>Agaricineae</taxon>
        <taxon>Psathyrellaceae</taxon>
        <taxon>Candolleomyces</taxon>
    </lineage>
</organism>
<dbReference type="Proteomes" id="UP000290288">
    <property type="component" value="Unassembled WGS sequence"/>
</dbReference>
<feature type="transmembrane region" description="Helical" evidence="11">
    <location>
        <begin position="212"/>
        <end position="234"/>
    </location>
</feature>
<keyword evidence="3" id="KW-0589">Pheromone response</keyword>
<sequence>MAALHPELGPVAILACLSLLLPLPWHWRARNIATLSIIFWFFIINFIYAVDAFVWADNVKLVMPVWCDITTKLIIGASYALPASCLCVSMYLEQIASLRTAQASVMDKRRRKWFEAFMGFGIPLVFMALHVIVQGHRYDIIEGYGCRPTTYYSIVAIFLIWVPPLVLAFGSVVYSALALRHFVVRRLTFAAHLQASNSALTTSRYLRLMSMAAIQMVGAITITSYALWFTSIAMPLRPWTNWDDVHSDFLRVDQYLTRFVPPALTRPFYISWWFTPISTFIFVAFFSFGKDALDEYKKCFTWIRTKVFRRSQTSEKSKKGLGFVNLPSSDYTLPPYEAATRTTMSSLSQTIATLKVDEISEEGYKYQLRSSTSTIGQSSHTFALQLKAIGSYSDLSMVSPSTTAASESTLHGEETPKVKDRFSPLPPLPSMPSPPPSSAGSRLRPLFLMGGLQQQQQENSRRPLTYPSNEAQWWGMGAPFGHGGNQQV</sequence>
<keyword evidence="5 11" id="KW-1133">Transmembrane helix</keyword>
<keyword evidence="13" id="KW-1185">Reference proteome</keyword>
<gene>
    <name evidence="12" type="ORF">EST38_g11939</name>
</gene>
<dbReference type="STRING" id="2316362.A0A4Q2D6Y5"/>
<evidence type="ECO:0000256" key="4">
    <source>
        <dbReference type="ARBA" id="ARBA00022692"/>
    </source>
</evidence>
<dbReference type="PANTHER" id="PTHR28097">
    <property type="entry name" value="PHEROMONE A FACTOR RECEPTOR"/>
    <property type="match status" value="1"/>
</dbReference>
<feature type="compositionally biased region" description="Pro residues" evidence="10">
    <location>
        <begin position="424"/>
        <end position="437"/>
    </location>
</feature>
<feature type="transmembrane region" description="Helical" evidence="11">
    <location>
        <begin position="73"/>
        <end position="92"/>
    </location>
</feature>
<comment type="subcellular location">
    <subcellularLocation>
        <location evidence="1">Membrane</location>
        <topology evidence="1">Multi-pass membrane protein</topology>
    </subcellularLocation>
</comment>
<name>A0A4Q2D6Y5_9AGAR</name>
<dbReference type="GO" id="GO:0005886">
    <property type="term" value="C:plasma membrane"/>
    <property type="evidence" value="ECO:0007669"/>
    <property type="project" value="TreeGrafter"/>
</dbReference>
<dbReference type="PRINTS" id="PR00899">
    <property type="entry name" value="GPCRSTE3"/>
</dbReference>
<keyword evidence="4 11" id="KW-0812">Transmembrane</keyword>
<keyword evidence="8" id="KW-0675">Receptor</keyword>
<evidence type="ECO:0000256" key="3">
    <source>
        <dbReference type="ARBA" id="ARBA00022507"/>
    </source>
</evidence>
<evidence type="ECO:0000256" key="6">
    <source>
        <dbReference type="ARBA" id="ARBA00023040"/>
    </source>
</evidence>
<evidence type="ECO:0008006" key="14">
    <source>
        <dbReference type="Google" id="ProtNLM"/>
    </source>
</evidence>
<comment type="caution">
    <text evidence="12">The sequence shown here is derived from an EMBL/GenBank/DDBJ whole genome shotgun (WGS) entry which is preliminary data.</text>
</comment>
<dbReference type="GO" id="GO:0004933">
    <property type="term" value="F:mating-type a-factor pheromone receptor activity"/>
    <property type="evidence" value="ECO:0007669"/>
    <property type="project" value="InterPro"/>
</dbReference>
<evidence type="ECO:0000313" key="12">
    <source>
        <dbReference type="EMBL" id="RXW13915.1"/>
    </source>
</evidence>
<reference evidence="12 13" key="1">
    <citation type="submission" date="2019-01" db="EMBL/GenBank/DDBJ databases">
        <title>Draft genome sequence of Psathyrella aberdarensis IHI B618.</title>
        <authorList>
            <person name="Buettner E."/>
            <person name="Kellner H."/>
        </authorList>
    </citation>
    <scope>NUCLEOTIDE SEQUENCE [LARGE SCALE GENOMIC DNA]</scope>
    <source>
        <strain evidence="12 13">IHI B618</strain>
    </source>
</reference>
<feature type="transmembrane region" description="Helical" evidence="11">
    <location>
        <begin position="269"/>
        <end position="288"/>
    </location>
</feature>
<evidence type="ECO:0000256" key="10">
    <source>
        <dbReference type="SAM" id="MobiDB-lite"/>
    </source>
</evidence>
<dbReference type="OrthoDB" id="2874149at2759"/>
<dbReference type="AlphaFoldDB" id="A0A4Q2D6Y5"/>
<dbReference type="PANTHER" id="PTHR28097:SF1">
    <property type="entry name" value="PHEROMONE A FACTOR RECEPTOR"/>
    <property type="match status" value="1"/>
</dbReference>
<dbReference type="PRINTS" id="PR00900">
    <property type="entry name" value="PHEROMONEAR"/>
</dbReference>
<keyword evidence="9" id="KW-0807">Transducer</keyword>
<evidence type="ECO:0000256" key="7">
    <source>
        <dbReference type="ARBA" id="ARBA00023136"/>
    </source>
</evidence>
<dbReference type="InterPro" id="IPR001546">
    <property type="entry name" value="GPCR_Pheromne_A_rcpt"/>
</dbReference>
<evidence type="ECO:0000256" key="9">
    <source>
        <dbReference type="ARBA" id="ARBA00023224"/>
    </source>
</evidence>
<dbReference type="Pfam" id="PF02076">
    <property type="entry name" value="STE3"/>
    <property type="match status" value="1"/>
</dbReference>
<feature type="region of interest" description="Disordered" evidence="10">
    <location>
        <begin position="403"/>
        <end position="443"/>
    </location>
</feature>